<dbReference type="InterPro" id="IPR012870">
    <property type="entry name" value="DUF1666"/>
</dbReference>
<dbReference type="Proteomes" id="UP000224567">
    <property type="component" value="Unassembled WGS sequence"/>
</dbReference>
<dbReference type="OrthoDB" id="772197at2759"/>
<sequence length="212" mass="24684">MNHFKDHESKIMSGRGVFSVAFFKSRALEVCMFSLCRIKIARFIGNMEYFDCLADDRFKGKQHGHVGEKDVISIVKLAEIIKETMQVFWEFLRADKCEANFALKGVHGPQTDTAEIKLFMNVKLDLRKKERKLKDVQRSGNCIVKKFQKQQEHRLSHHSLFASLVELKLVSRVISLPRLRRDYLVWCQRKLSNINVAGRKVSMEQSFSLFPC</sequence>
<name>A0A2G2VLP5_CAPBA</name>
<dbReference type="AlphaFoldDB" id="A0A2G2VLP5"/>
<gene>
    <name evidence="1" type="ORF">CQW23_25690</name>
</gene>
<dbReference type="STRING" id="33114.A0A2G2VLP5"/>
<accession>A0A2G2VLP5</accession>
<dbReference type="Pfam" id="PF07891">
    <property type="entry name" value="DUF1666"/>
    <property type="match status" value="1"/>
</dbReference>
<dbReference type="PANTHER" id="PTHR46741">
    <property type="entry name" value="OS09G0413600 PROTEIN"/>
    <property type="match status" value="1"/>
</dbReference>
<reference evidence="2" key="2">
    <citation type="journal article" date="2017" name="J. Anim. Genet.">
        <title>Multiple reference genome sequences of hot pepper reveal the massive evolution of plant disease resistance genes by retroduplication.</title>
        <authorList>
            <person name="Kim S."/>
            <person name="Park J."/>
            <person name="Yeom S.-I."/>
            <person name="Kim Y.-M."/>
            <person name="Seo E."/>
            <person name="Kim K.-T."/>
            <person name="Kim M.-S."/>
            <person name="Lee J.M."/>
            <person name="Cheong K."/>
            <person name="Shin H.-S."/>
            <person name="Kim S.-B."/>
            <person name="Han K."/>
            <person name="Lee J."/>
            <person name="Park M."/>
            <person name="Lee H.-A."/>
            <person name="Lee H.-Y."/>
            <person name="Lee Y."/>
            <person name="Oh S."/>
            <person name="Lee J.H."/>
            <person name="Choi E."/>
            <person name="Choi E."/>
            <person name="Lee S.E."/>
            <person name="Jeon J."/>
            <person name="Kim H."/>
            <person name="Choi G."/>
            <person name="Song H."/>
            <person name="Lee J."/>
            <person name="Lee S.-C."/>
            <person name="Kwon J.-K."/>
            <person name="Lee H.-Y."/>
            <person name="Koo N."/>
            <person name="Hong Y."/>
            <person name="Kim R.W."/>
            <person name="Kang W.-H."/>
            <person name="Huh J.H."/>
            <person name="Kang B.-C."/>
            <person name="Yang T.-J."/>
            <person name="Lee Y.-H."/>
            <person name="Bennetzen J.L."/>
            <person name="Choi D."/>
        </authorList>
    </citation>
    <scope>NUCLEOTIDE SEQUENCE [LARGE SCALE GENOMIC DNA]</scope>
    <source>
        <strain evidence="2">cv. PBC81</strain>
    </source>
</reference>
<protein>
    <submittedName>
        <fullName evidence="1">Uncharacterized protein</fullName>
    </submittedName>
</protein>
<evidence type="ECO:0000313" key="1">
    <source>
        <dbReference type="EMBL" id="PHT33890.1"/>
    </source>
</evidence>
<reference evidence="1 2" key="1">
    <citation type="journal article" date="2017" name="Genome Biol.">
        <title>New reference genome sequences of hot pepper reveal the massive evolution of plant disease-resistance genes by retroduplication.</title>
        <authorList>
            <person name="Kim S."/>
            <person name="Park J."/>
            <person name="Yeom S.I."/>
            <person name="Kim Y.M."/>
            <person name="Seo E."/>
            <person name="Kim K.T."/>
            <person name="Kim M.S."/>
            <person name="Lee J.M."/>
            <person name="Cheong K."/>
            <person name="Shin H.S."/>
            <person name="Kim S.B."/>
            <person name="Han K."/>
            <person name="Lee J."/>
            <person name="Park M."/>
            <person name="Lee H.A."/>
            <person name="Lee H.Y."/>
            <person name="Lee Y."/>
            <person name="Oh S."/>
            <person name="Lee J.H."/>
            <person name="Choi E."/>
            <person name="Choi E."/>
            <person name="Lee S.E."/>
            <person name="Jeon J."/>
            <person name="Kim H."/>
            <person name="Choi G."/>
            <person name="Song H."/>
            <person name="Lee J."/>
            <person name="Lee S.C."/>
            <person name="Kwon J.K."/>
            <person name="Lee H.Y."/>
            <person name="Koo N."/>
            <person name="Hong Y."/>
            <person name="Kim R.W."/>
            <person name="Kang W.H."/>
            <person name="Huh J.H."/>
            <person name="Kang B.C."/>
            <person name="Yang T.J."/>
            <person name="Lee Y.H."/>
            <person name="Bennetzen J.L."/>
            <person name="Choi D."/>
        </authorList>
    </citation>
    <scope>NUCLEOTIDE SEQUENCE [LARGE SCALE GENOMIC DNA]</scope>
    <source>
        <strain evidence="2">cv. PBC81</strain>
    </source>
</reference>
<comment type="caution">
    <text evidence="1">The sequence shown here is derived from an EMBL/GenBank/DDBJ whole genome shotgun (WGS) entry which is preliminary data.</text>
</comment>
<keyword evidence="2" id="KW-1185">Reference proteome</keyword>
<organism evidence="1 2">
    <name type="scientific">Capsicum baccatum</name>
    <name type="common">Peruvian pepper</name>
    <dbReference type="NCBI Taxonomy" id="33114"/>
    <lineage>
        <taxon>Eukaryota</taxon>
        <taxon>Viridiplantae</taxon>
        <taxon>Streptophyta</taxon>
        <taxon>Embryophyta</taxon>
        <taxon>Tracheophyta</taxon>
        <taxon>Spermatophyta</taxon>
        <taxon>Magnoliopsida</taxon>
        <taxon>eudicotyledons</taxon>
        <taxon>Gunneridae</taxon>
        <taxon>Pentapetalae</taxon>
        <taxon>asterids</taxon>
        <taxon>lamiids</taxon>
        <taxon>Solanales</taxon>
        <taxon>Solanaceae</taxon>
        <taxon>Solanoideae</taxon>
        <taxon>Capsiceae</taxon>
        <taxon>Capsicum</taxon>
    </lineage>
</organism>
<evidence type="ECO:0000313" key="2">
    <source>
        <dbReference type="Proteomes" id="UP000224567"/>
    </source>
</evidence>
<proteinExistence type="predicted"/>
<dbReference type="EMBL" id="MLFT02000011">
    <property type="protein sequence ID" value="PHT33890.1"/>
    <property type="molecule type" value="Genomic_DNA"/>
</dbReference>
<dbReference type="PANTHER" id="PTHR46741:SF4">
    <property type="entry name" value="FINGER FYVE DOMAIN PROTEIN, PUTATIVE (DUF1666)-RELATED"/>
    <property type="match status" value="1"/>
</dbReference>